<evidence type="ECO:0000313" key="11">
    <source>
        <dbReference type="Proteomes" id="UP000198356"/>
    </source>
</evidence>
<dbReference type="InterPro" id="IPR004358">
    <property type="entry name" value="Sig_transdc_His_kin-like_C"/>
</dbReference>
<dbReference type="Pfam" id="PF01584">
    <property type="entry name" value="CheW"/>
    <property type="match status" value="2"/>
</dbReference>
<feature type="domain" description="Histidine kinase" evidence="7">
    <location>
        <begin position="240"/>
        <end position="479"/>
    </location>
</feature>
<dbReference type="Gene3D" id="3.30.565.10">
    <property type="entry name" value="Histidine kinase-like ATPase, C-terminal domain"/>
    <property type="match status" value="1"/>
</dbReference>
<proteinExistence type="predicted"/>
<name>A0A239CUL0_9BACT</name>
<dbReference type="SMART" id="SM00073">
    <property type="entry name" value="HPT"/>
    <property type="match status" value="1"/>
</dbReference>
<dbReference type="SUPFAM" id="SSF47384">
    <property type="entry name" value="Homodimeric domain of signal transducing histidine kinase"/>
    <property type="match status" value="1"/>
</dbReference>
<comment type="catalytic activity">
    <reaction evidence="1">
        <text>ATP + protein L-histidine = ADP + protein N-phospho-L-histidine.</text>
        <dbReference type="EC" id="2.7.13.3"/>
    </reaction>
</comment>
<dbReference type="SUPFAM" id="SSF55874">
    <property type="entry name" value="ATPase domain of HSP90 chaperone/DNA topoisomerase II/histidine kinase"/>
    <property type="match status" value="1"/>
</dbReference>
<dbReference type="Pfam" id="PF01627">
    <property type="entry name" value="Hpt"/>
    <property type="match status" value="1"/>
</dbReference>
<feature type="modified residue" description="Phosphohistidine" evidence="6">
    <location>
        <position position="52"/>
    </location>
</feature>
<dbReference type="PRINTS" id="PR00344">
    <property type="entry name" value="BCTRLSENSOR"/>
</dbReference>
<dbReference type="InterPro" id="IPR036061">
    <property type="entry name" value="CheW-like_dom_sf"/>
</dbReference>
<dbReference type="InterPro" id="IPR036097">
    <property type="entry name" value="HisK_dim/P_sf"/>
</dbReference>
<evidence type="ECO:0000256" key="2">
    <source>
        <dbReference type="ARBA" id="ARBA00012438"/>
    </source>
</evidence>
<dbReference type="SMART" id="SM00387">
    <property type="entry name" value="HATPase_c"/>
    <property type="match status" value="1"/>
</dbReference>
<dbReference type="Proteomes" id="UP000198356">
    <property type="component" value="Unassembled WGS sequence"/>
</dbReference>
<dbReference type="EMBL" id="FZOU01000001">
    <property type="protein sequence ID" value="SNS23926.1"/>
    <property type="molecule type" value="Genomic_DNA"/>
</dbReference>
<dbReference type="GO" id="GO:0006935">
    <property type="term" value="P:chemotaxis"/>
    <property type="evidence" value="ECO:0007669"/>
    <property type="project" value="InterPro"/>
</dbReference>
<dbReference type="InterPro" id="IPR002545">
    <property type="entry name" value="CheW-lke_dom"/>
</dbReference>
<dbReference type="InterPro" id="IPR004105">
    <property type="entry name" value="CheA-like_dim"/>
</dbReference>
<evidence type="ECO:0000256" key="6">
    <source>
        <dbReference type="PROSITE-ProRule" id="PRU00110"/>
    </source>
</evidence>
<accession>A0A239CUL0</accession>
<evidence type="ECO:0000259" key="8">
    <source>
        <dbReference type="PROSITE" id="PS50851"/>
    </source>
</evidence>
<feature type="domain" description="CheW-like" evidence="8">
    <location>
        <begin position="649"/>
        <end position="783"/>
    </location>
</feature>
<gene>
    <name evidence="10" type="ORF">SAMN05421770_101124</name>
</gene>
<dbReference type="PROSITE" id="PS50851">
    <property type="entry name" value="CHEW"/>
    <property type="match status" value="2"/>
</dbReference>
<keyword evidence="11" id="KW-1185">Reference proteome</keyword>
<dbReference type="InterPro" id="IPR036641">
    <property type="entry name" value="HPT_dom_sf"/>
</dbReference>
<dbReference type="EC" id="2.7.13.3" evidence="2"/>
<dbReference type="InterPro" id="IPR051315">
    <property type="entry name" value="Bact_Chemotaxis_CheA"/>
</dbReference>
<feature type="domain" description="CheW-like" evidence="8">
    <location>
        <begin position="485"/>
        <end position="627"/>
    </location>
</feature>
<evidence type="ECO:0000256" key="1">
    <source>
        <dbReference type="ARBA" id="ARBA00000085"/>
    </source>
</evidence>
<feature type="domain" description="HPt" evidence="9">
    <location>
        <begin position="5"/>
        <end position="109"/>
    </location>
</feature>
<dbReference type="SUPFAM" id="SSF47226">
    <property type="entry name" value="Histidine-containing phosphotransfer domain, HPT domain"/>
    <property type="match status" value="1"/>
</dbReference>
<dbReference type="InterPro" id="IPR003594">
    <property type="entry name" value="HATPase_dom"/>
</dbReference>
<evidence type="ECO:0000256" key="5">
    <source>
        <dbReference type="ARBA" id="ARBA00022777"/>
    </source>
</evidence>
<dbReference type="PANTHER" id="PTHR43395">
    <property type="entry name" value="SENSOR HISTIDINE KINASE CHEA"/>
    <property type="match status" value="1"/>
</dbReference>
<dbReference type="InterPro" id="IPR037006">
    <property type="entry name" value="CheA-like_homodim_sf"/>
</dbReference>
<dbReference type="SUPFAM" id="SSF50341">
    <property type="entry name" value="CheW-like"/>
    <property type="match status" value="2"/>
</dbReference>
<evidence type="ECO:0000259" key="7">
    <source>
        <dbReference type="PROSITE" id="PS50109"/>
    </source>
</evidence>
<dbReference type="FunFam" id="3.30.565.10:FF:000016">
    <property type="entry name" value="Chemotaxis protein CheA, putative"/>
    <property type="match status" value="1"/>
</dbReference>
<dbReference type="InterPro" id="IPR036890">
    <property type="entry name" value="HATPase_C_sf"/>
</dbReference>
<dbReference type="GO" id="GO:0005737">
    <property type="term" value="C:cytoplasm"/>
    <property type="evidence" value="ECO:0007669"/>
    <property type="project" value="InterPro"/>
</dbReference>
<organism evidence="10 11">
    <name type="scientific">Granulicella rosea</name>
    <dbReference type="NCBI Taxonomy" id="474952"/>
    <lineage>
        <taxon>Bacteria</taxon>
        <taxon>Pseudomonadati</taxon>
        <taxon>Acidobacteriota</taxon>
        <taxon>Terriglobia</taxon>
        <taxon>Terriglobales</taxon>
        <taxon>Acidobacteriaceae</taxon>
        <taxon>Granulicella</taxon>
    </lineage>
</organism>
<dbReference type="InterPro" id="IPR005467">
    <property type="entry name" value="His_kinase_dom"/>
</dbReference>
<dbReference type="Pfam" id="PF02518">
    <property type="entry name" value="HATPase_c"/>
    <property type="match status" value="1"/>
</dbReference>
<evidence type="ECO:0000256" key="4">
    <source>
        <dbReference type="ARBA" id="ARBA00022679"/>
    </source>
</evidence>
<dbReference type="Gene3D" id="2.30.30.40">
    <property type="entry name" value="SH3 Domains"/>
    <property type="match status" value="1"/>
</dbReference>
<dbReference type="Gene3D" id="1.10.287.560">
    <property type="entry name" value="Histidine kinase CheA-like, homodimeric domain"/>
    <property type="match status" value="1"/>
</dbReference>
<evidence type="ECO:0000256" key="3">
    <source>
        <dbReference type="ARBA" id="ARBA00022553"/>
    </source>
</evidence>
<dbReference type="PROSITE" id="PS50109">
    <property type="entry name" value="HIS_KIN"/>
    <property type="match status" value="1"/>
</dbReference>
<sequence length="799" mass="86102">MDQNEREQMNEDIRQFLIESNENLVTLDDEIVKLEKTPENKKLISSVFRTIHTIKGTCGFFGYDRLSGTAHITENILSQVRAGQRKLTPPLISLVLEAVDKIKMLLISIETTGGEGEVDCAELIGRLEQAHLDLHWPAEETPVAAPAAVKTRAKAKTDAAPSASLRMTEAAAGVAEAAPRMTEVVAIREEPVAEVALKSASAPAPVMVAKAEAPEPAAAPERRRPEAANSIDSTIRVDVGLLDKLMNLVGELVLARNQLLQDTSSQSATLQKTSQRLNLITSELQEGVMKTRMQPIGVVWNKMPRIVRDLAQQCGKQIRIEMIGADTELDKTIIEAIKDPLTHIVRNSCDHGVELPAIREGKDKDAEGRLLLRAYHEGGVVNIEIADDGAGIDPAKMKAKAIEKGLITEEQAAQMGDRAARELIFAPGFSTAEKITSISGRGVGMDVVKTNIEKIGGNVEILAGEPCGTTIRIRIPLTLAIIPGLIVALTSEPGGRVKEERFVVPQANLLELVRLEGAKIAERIKSLHGTPIFHYRGKLLPLVYLRKVLGKSAAPDDRDVVSIVVLHAEGRQIALVVDTIHDTQEIVVKPLGRQLKGLECYLGGTIMGDGLPALILDVAGVARLASLQGRTGVGQEAERGRMQQVDAPTQMLLLFRAGSFHRLAVPLPMVARLEKVPTARVERAAGQAVLHYRGDILSLVPLAQVLDPGCAHDAFAPEIMEVIVFTDGVRRIGVVVDEIVDIVDEAIAVRRGCTAPGLLGSAVIGGKVTDLLDLHAIVSASGDQWSTAQDDTVVLREVA</sequence>
<dbReference type="InterPro" id="IPR008207">
    <property type="entry name" value="Sig_transdc_His_kin_Hpt_dom"/>
</dbReference>
<keyword evidence="4" id="KW-0808">Transferase</keyword>
<dbReference type="SMART" id="SM00260">
    <property type="entry name" value="CheW"/>
    <property type="match status" value="2"/>
</dbReference>
<dbReference type="Gene3D" id="2.40.50.180">
    <property type="entry name" value="CheA-289, Domain 4"/>
    <property type="match status" value="1"/>
</dbReference>
<dbReference type="PANTHER" id="PTHR43395:SF1">
    <property type="entry name" value="CHEMOTAXIS PROTEIN CHEA"/>
    <property type="match status" value="1"/>
</dbReference>
<dbReference type="PROSITE" id="PS50894">
    <property type="entry name" value="HPT"/>
    <property type="match status" value="1"/>
</dbReference>
<protein>
    <recommendedName>
        <fullName evidence="2">histidine kinase</fullName>
        <ecNumber evidence="2">2.7.13.3</ecNumber>
    </recommendedName>
</protein>
<dbReference type="Pfam" id="PF02895">
    <property type="entry name" value="H-kinase_dim"/>
    <property type="match status" value="1"/>
</dbReference>
<dbReference type="Gene3D" id="1.20.120.160">
    <property type="entry name" value="HPT domain"/>
    <property type="match status" value="1"/>
</dbReference>
<dbReference type="CDD" id="cd16916">
    <property type="entry name" value="HATPase_CheA-like"/>
    <property type="match status" value="1"/>
</dbReference>
<dbReference type="GO" id="GO:0000155">
    <property type="term" value="F:phosphorelay sensor kinase activity"/>
    <property type="evidence" value="ECO:0007669"/>
    <property type="project" value="InterPro"/>
</dbReference>
<evidence type="ECO:0000259" key="9">
    <source>
        <dbReference type="PROSITE" id="PS50894"/>
    </source>
</evidence>
<dbReference type="OrthoDB" id="9803176at2"/>
<dbReference type="CDD" id="cd00731">
    <property type="entry name" value="CheA_reg"/>
    <property type="match status" value="1"/>
</dbReference>
<keyword evidence="5 10" id="KW-0418">Kinase</keyword>
<dbReference type="CDD" id="cd00088">
    <property type="entry name" value="HPT"/>
    <property type="match status" value="1"/>
</dbReference>
<dbReference type="RefSeq" id="WP_089406464.1">
    <property type="nucleotide sequence ID" value="NZ_FZOU01000001.1"/>
</dbReference>
<dbReference type="AlphaFoldDB" id="A0A239CUL0"/>
<evidence type="ECO:0000313" key="10">
    <source>
        <dbReference type="EMBL" id="SNS23926.1"/>
    </source>
</evidence>
<keyword evidence="3 6" id="KW-0597">Phosphoprotein</keyword>
<dbReference type="SMART" id="SM01231">
    <property type="entry name" value="H-kinase_dim"/>
    <property type="match status" value="1"/>
</dbReference>
<reference evidence="10 11" key="1">
    <citation type="submission" date="2017-06" db="EMBL/GenBank/DDBJ databases">
        <authorList>
            <person name="Kim H.J."/>
            <person name="Triplett B.A."/>
        </authorList>
    </citation>
    <scope>NUCLEOTIDE SEQUENCE [LARGE SCALE GENOMIC DNA]</scope>
    <source>
        <strain evidence="10 11">DSM 18704</strain>
    </source>
</reference>